<feature type="compositionally biased region" description="Gly residues" evidence="1">
    <location>
        <begin position="437"/>
        <end position="448"/>
    </location>
</feature>
<evidence type="ECO:0000259" key="3">
    <source>
        <dbReference type="PROSITE" id="PS50940"/>
    </source>
</evidence>
<dbReference type="PROSITE" id="PS50940">
    <property type="entry name" value="CHIT_BIND_II"/>
    <property type="match status" value="2"/>
</dbReference>
<feature type="chain" id="PRO_5035172867" evidence="2">
    <location>
        <begin position="21"/>
        <end position="594"/>
    </location>
</feature>
<dbReference type="SMART" id="SM00494">
    <property type="entry name" value="ChtBD2"/>
    <property type="match status" value="2"/>
</dbReference>
<evidence type="ECO:0000313" key="4">
    <source>
        <dbReference type="EMBL" id="KAG7168978.1"/>
    </source>
</evidence>
<dbReference type="InterPro" id="IPR036508">
    <property type="entry name" value="Chitin-bd_dom_sf"/>
</dbReference>
<evidence type="ECO:0000256" key="2">
    <source>
        <dbReference type="SAM" id="SignalP"/>
    </source>
</evidence>
<dbReference type="Proteomes" id="UP000747542">
    <property type="component" value="Unassembled WGS sequence"/>
</dbReference>
<sequence>MKMFTRLNPLLLVLVFVSLATTMDLKRLESVDPENLETLENLKKSGNLEGQETNQFVATFGDGGGGSGGSGGGNYNIDNSVFNGGSFLSNSGGGRGVRITVSGGGGGGGGGFSRTPGQDYLLLASVPFTGFVCDSLPGYYADTDPSARCQVFHICQHGGRMDSFLCPNGTVFNQEYFVFHICQQDGRLNSFLCPVGTIFNQQFFVCDWWYNFDCFNADQFYNLNAEIGRVSGSGSGGAVSFPAPGDRSCLEESTRRFRMTVVAIKLVVLGALAGWAGADILKTKKDEEGATKAILPVCQRENESTTVLPATVSKITDDEDYDNLEEGESSQVLIRVNLKEEESHNVPPNTSTSSNDNAFVSLDGEASSQFGTKGGLGSGGGGAGGGGGGGGGLGSGRGGGSRRDKKFQINTARGDSVFSGNRGSGSGGYSTTSGVVGTSGRGSGGGGGGYSGGGGGGGGGYSGGDGNFGGQNNLDAIPGTPGQDYLLLASVPFTGFVCDSLPGYYADTDPAARCQAFHVCQDDGRMDSFLCPIGTVFNQQYFVCDWWFNVDCSSAPQFYGFNADIGRPNNNFIDDNYDGGDNQQHFKGYNAQGK</sequence>
<dbReference type="AlphaFoldDB" id="A0A8J5K7D1"/>
<keyword evidence="5" id="KW-1185">Reference proteome</keyword>
<comment type="caution">
    <text evidence="4">The sequence shown here is derived from an EMBL/GenBank/DDBJ whole genome shotgun (WGS) entry which is preliminary data.</text>
</comment>
<proteinExistence type="predicted"/>
<feature type="compositionally biased region" description="Gly residues" evidence="1">
    <location>
        <begin position="372"/>
        <end position="399"/>
    </location>
</feature>
<keyword evidence="2" id="KW-0732">Signal</keyword>
<dbReference type="InterPro" id="IPR002557">
    <property type="entry name" value="Chitin-bd_dom"/>
</dbReference>
<feature type="region of interest" description="Disordered" evidence="1">
    <location>
        <begin position="340"/>
        <end position="359"/>
    </location>
</feature>
<accession>A0A8J5K7D1</accession>
<evidence type="ECO:0000256" key="1">
    <source>
        <dbReference type="SAM" id="MobiDB-lite"/>
    </source>
</evidence>
<dbReference type="InterPro" id="IPR052976">
    <property type="entry name" value="Scoloptoxin-like"/>
</dbReference>
<dbReference type="Gene3D" id="2.170.140.10">
    <property type="entry name" value="Chitin binding domain"/>
    <property type="match status" value="1"/>
</dbReference>
<feature type="domain" description="Chitin-binding type-2" evidence="3">
    <location>
        <begin position="130"/>
        <end position="195"/>
    </location>
</feature>
<dbReference type="EMBL" id="JAHLQT010018664">
    <property type="protein sequence ID" value="KAG7168978.1"/>
    <property type="molecule type" value="Genomic_DNA"/>
</dbReference>
<dbReference type="GO" id="GO:0008061">
    <property type="term" value="F:chitin binding"/>
    <property type="evidence" value="ECO:0007669"/>
    <property type="project" value="InterPro"/>
</dbReference>
<dbReference type="Pfam" id="PF01607">
    <property type="entry name" value="CBM_14"/>
    <property type="match status" value="3"/>
</dbReference>
<dbReference type="SUPFAM" id="SSF57625">
    <property type="entry name" value="Invertebrate chitin-binding proteins"/>
    <property type="match status" value="3"/>
</dbReference>
<feature type="signal peptide" evidence="2">
    <location>
        <begin position="1"/>
        <end position="20"/>
    </location>
</feature>
<feature type="domain" description="Chitin-binding type-2" evidence="3">
    <location>
        <begin position="495"/>
        <end position="554"/>
    </location>
</feature>
<organism evidence="4 5">
    <name type="scientific">Homarus americanus</name>
    <name type="common">American lobster</name>
    <dbReference type="NCBI Taxonomy" id="6706"/>
    <lineage>
        <taxon>Eukaryota</taxon>
        <taxon>Metazoa</taxon>
        <taxon>Ecdysozoa</taxon>
        <taxon>Arthropoda</taxon>
        <taxon>Crustacea</taxon>
        <taxon>Multicrustacea</taxon>
        <taxon>Malacostraca</taxon>
        <taxon>Eumalacostraca</taxon>
        <taxon>Eucarida</taxon>
        <taxon>Decapoda</taxon>
        <taxon>Pleocyemata</taxon>
        <taxon>Astacidea</taxon>
        <taxon>Nephropoidea</taxon>
        <taxon>Nephropidae</taxon>
        <taxon>Homarus</taxon>
    </lineage>
</organism>
<gene>
    <name evidence="4" type="ORF">Hamer_G011668</name>
</gene>
<reference evidence="4" key="1">
    <citation type="journal article" date="2021" name="Sci. Adv.">
        <title>The American lobster genome reveals insights on longevity, neural, and immune adaptations.</title>
        <authorList>
            <person name="Polinski J.M."/>
            <person name="Zimin A.V."/>
            <person name="Clark K.F."/>
            <person name="Kohn A.B."/>
            <person name="Sadowski N."/>
            <person name="Timp W."/>
            <person name="Ptitsyn A."/>
            <person name="Khanna P."/>
            <person name="Romanova D.Y."/>
            <person name="Williams P."/>
            <person name="Greenwood S.J."/>
            <person name="Moroz L.L."/>
            <person name="Walt D.R."/>
            <person name="Bodnar A.G."/>
        </authorList>
    </citation>
    <scope>NUCLEOTIDE SEQUENCE</scope>
    <source>
        <strain evidence="4">GMGI-L3</strain>
    </source>
</reference>
<dbReference type="PANTHER" id="PTHR22933">
    <property type="entry name" value="FI18007P1-RELATED"/>
    <property type="match status" value="1"/>
</dbReference>
<dbReference type="PANTHER" id="PTHR22933:SF43">
    <property type="entry name" value="LP10131P"/>
    <property type="match status" value="1"/>
</dbReference>
<evidence type="ECO:0000313" key="5">
    <source>
        <dbReference type="Proteomes" id="UP000747542"/>
    </source>
</evidence>
<dbReference type="GO" id="GO:0005576">
    <property type="term" value="C:extracellular region"/>
    <property type="evidence" value="ECO:0007669"/>
    <property type="project" value="InterPro"/>
</dbReference>
<feature type="compositionally biased region" description="Polar residues" evidence="1">
    <location>
        <begin position="346"/>
        <end position="358"/>
    </location>
</feature>
<feature type="region of interest" description="Disordered" evidence="1">
    <location>
        <begin position="366"/>
        <end position="448"/>
    </location>
</feature>
<protein>
    <submittedName>
        <fullName evidence="4">U-scoloptoxin(01)-Cw1a-like 20</fullName>
    </submittedName>
</protein>
<name>A0A8J5K7D1_HOMAM</name>